<evidence type="ECO:0000256" key="1">
    <source>
        <dbReference type="SAM" id="MobiDB-lite"/>
    </source>
</evidence>
<gene>
    <name evidence="2" type="ORF">ACFOZ0_01645</name>
</gene>
<accession>A0ABV7S551</accession>
<feature type="region of interest" description="Disordered" evidence="1">
    <location>
        <begin position="157"/>
        <end position="298"/>
    </location>
</feature>
<sequence>MDLDAVADELYGLPPSEFIATRDERAKAARAAGDQELADRIRRLRRPTLAAWAGNLLVRERPEEARRLLRLGEALRQAHRDLDGEQLRELSAQQRHVTFTLAREAGTLTAQAGQRISEDAQREVQETLHAVLGDPEAAGEWAQGRLTKPLSAPVGFPALTRAPAAPSAARRGPKPAGRVADLDAARTRRREQRERLEQARQRAAEAERELHDREEELAAAQEEQRRVKARQQQAEQRVADLSRQLKEAESEQRQARDAARHTHEHTRDTEGAVREARRRAKDAATHARQLAEQTRRES</sequence>
<keyword evidence="3" id="KW-1185">Reference proteome</keyword>
<name>A0ABV7S551_9ACTN</name>
<feature type="compositionally biased region" description="Low complexity" evidence="1">
    <location>
        <begin position="157"/>
        <end position="179"/>
    </location>
</feature>
<reference evidence="3" key="1">
    <citation type="journal article" date="2019" name="Int. J. Syst. Evol. Microbiol.">
        <title>The Global Catalogue of Microorganisms (GCM) 10K type strain sequencing project: providing services to taxonomists for standard genome sequencing and annotation.</title>
        <authorList>
            <consortium name="The Broad Institute Genomics Platform"/>
            <consortium name="The Broad Institute Genome Sequencing Center for Infectious Disease"/>
            <person name="Wu L."/>
            <person name="Ma J."/>
        </authorList>
    </citation>
    <scope>NUCLEOTIDE SEQUENCE [LARGE SCALE GENOMIC DNA]</scope>
    <source>
        <strain evidence="3">CGMCC 4.7035</strain>
    </source>
</reference>
<protein>
    <recommendedName>
        <fullName evidence="4">Transposase</fullName>
    </recommendedName>
</protein>
<evidence type="ECO:0008006" key="4">
    <source>
        <dbReference type="Google" id="ProtNLM"/>
    </source>
</evidence>
<dbReference type="RefSeq" id="WP_310771580.1">
    <property type="nucleotide sequence ID" value="NZ_JBHRWR010000002.1"/>
</dbReference>
<evidence type="ECO:0000313" key="2">
    <source>
        <dbReference type="EMBL" id="MFC3572013.1"/>
    </source>
</evidence>
<proteinExistence type="predicted"/>
<feature type="compositionally biased region" description="Basic and acidic residues" evidence="1">
    <location>
        <begin position="237"/>
        <end position="285"/>
    </location>
</feature>
<dbReference type="Proteomes" id="UP001595701">
    <property type="component" value="Unassembled WGS sequence"/>
</dbReference>
<comment type="caution">
    <text evidence="2">The sequence shown here is derived from an EMBL/GenBank/DDBJ whole genome shotgun (WGS) entry which is preliminary data.</text>
</comment>
<evidence type="ECO:0000313" key="3">
    <source>
        <dbReference type="Proteomes" id="UP001595701"/>
    </source>
</evidence>
<organism evidence="2 3">
    <name type="scientific">Streptomyces yaanensis</name>
    <dbReference type="NCBI Taxonomy" id="1142239"/>
    <lineage>
        <taxon>Bacteria</taxon>
        <taxon>Bacillati</taxon>
        <taxon>Actinomycetota</taxon>
        <taxon>Actinomycetes</taxon>
        <taxon>Kitasatosporales</taxon>
        <taxon>Streptomycetaceae</taxon>
        <taxon>Streptomyces</taxon>
    </lineage>
</organism>
<feature type="compositionally biased region" description="Basic and acidic residues" evidence="1">
    <location>
        <begin position="180"/>
        <end position="226"/>
    </location>
</feature>
<dbReference type="EMBL" id="JBHRWR010000002">
    <property type="protein sequence ID" value="MFC3572013.1"/>
    <property type="molecule type" value="Genomic_DNA"/>
</dbReference>